<keyword evidence="7 12" id="KW-0040">ANK repeat</keyword>
<dbReference type="SMART" id="SM00248">
    <property type="entry name" value="ANK"/>
    <property type="match status" value="3"/>
</dbReference>
<evidence type="ECO:0000256" key="8">
    <source>
        <dbReference type="ARBA" id="ARBA00023065"/>
    </source>
</evidence>
<dbReference type="PROSITE" id="PS50297">
    <property type="entry name" value="ANK_REP_REGION"/>
    <property type="match status" value="1"/>
</dbReference>
<dbReference type="AlphaFoldDB" id="A0A226EL56"/>
<dbReference type="InterPro" id="IPR005821">
    <property type="entry name" value="Ion_trans_dom"/>
</dbReference>
<dbReference type="STRING" id="158441.A0A226EL56"/>
<gene>
    <name evidence="16" type="ORF">Fcan01_06781</name>
</gene>
<evidence type="ECO:0000256" key="7">
    <source>
        <dbReference type="ARBA" id="ARBA00023043"/>
    </source>
</evidence>
<evidence type="ECO:0000256" key="14">
    <source>
        <dbReference type="SAM" id="Phobius"/>
    </source>
</evidence>
<feature type="transmembrane region" description="Helical" evidence="14">
    <location>
        <begin position="436"/>
        <end position="457"/>
    </location>
</feature>
<evidence type="ECO:0000256" key="4">
    <source>
        <dbReference type="ARBA" id="ARBA00022692"/>
    </source>
</evidence>
<evidence type="ECO:0000256" key="9">
    <source>
        <dbReference type="ARBA" id="ARBA00023136"/>
    </source>
</evidence>
<feature type="transmembrane region" description="Helical" evidence="14">
    <location>
        <begin position="375"/>
        <end position="392"/>
    </location>
</feature>
<dbReference type="Pfam" id="PF12796">
    <property type="entry name" value="Ank_2"/>
    <property type="match status" value="1"/>
</dbReference>
<dbReference type="GO" id="GO:0005216">
    <property type="term" value="F:monoatomic ion channel activity"/>
    <property type="evidence" value="ECO:0007669"/>
    <property type="project" value="InterPro"/>
</dbReference>
<keyword evidence="3" id="KW-0716">Sensory transduction</keyword>
<feature type="domain" description="Ion transport" evidence="15">
    <location>
        <begin position="353"/>
        <end position="581"/>
    </location>
</feature>
<dbReference type="InterPro" id="IPR052076">
    <property type="entry name" value="TRP_cation_channel"/>
</dbReference>
<name>A0A226EL56_FOLCA</name>
<keyword evidence="9 14" id="KW-0472">Membrane</keyword>
<keyword evidence="4 14" id="KW-0812">Transmembrane</keyword>
<feature type="transmembrane region" description="Helical" evidence="14">
    <location>
        <begin position="545"/>
        <end position="571"/>
    </location>
</feature>
<evidence type="ECO:0000256" key="11">
    <source>
        <dbReference type="ARBA" id="ARBA00023303"/>
    </source>
</evidence>
<dbReference type="Gene3D" id="1.25.40.20">
    <property type="entry name" value="Ankyrin repeat-containing domain"/>
    <property type="match status" value="1"/>
</dbReference>
<protein>
    <submittedName>
        <fullName evidence="16">Transient receptor potential channel pyrexia</fullName>
    </submittedName>
</protein>
<evidence type="ECO:0000256" key="3">
    <source>
        <dbReference type="ARBA" id="ARBA00022606"/>
    </source>
</evidence>
<dbReference type="EMBL" id="LNIX01000003">
    <property type="protein sequence ID" value="OXA58435.1"/>
    <property type="molecule type" value="Genomic_DNA"/>
</dbReference>
<evidence type="ECO:0000259" key="15">
    <source>
        <dbReference type="Pfam" id="PF00520"/>
    </source>
</evidence>
<comment type="subcellular location">
    <subcellularLocation>
        <location evidence="1">Membrane</location>
        <topology evidence="1">Multi-pass membrane protein</topology>
    </subcellularLocation>
</comment>
<keyword evidence="6 14" id="KW-1133">Transmembrane helix</keyword>
<keyword evidence="17" id="KW-1185">Reference proteome</keyword>
<evidence type="ECO:0000256" key="6">
    <source>
        <dbReference type="ARBA" id="ARBA00022989"/>
    </source>
</evidence>
<keyword evidence="10" id="KW-0325">Glycoprotein</keyword>
<comment type="caution">
    <text evidence="16">The sequence shown here is derived from an EMBL/GenBank/DDBJ whole genome shotgun (WGS) entry which is preliminary data.</text>
</comment>
<evidence type="ECO:0000256" key="1">
    <source>
        <dbReference type="ARBA" id="ARBA00004141"/>
    </source>
</evidence>
<evidence type="ECO:0000256" key="13">
    <source>
        <dbReference type="SAM" id="MobiDB-lite"/>
    </source>
</evidence>
<feature type="transmembrane region" description="Helical" evidence="14">
    <location>
        <begin position="412"/>
        <end position="430"/>
    </location>
</feature>
<evidence type="ECO:0000256" key="10">
    <source>
        <dbReference type="ARBA" id="ARBA00023180"/>
    </source>
</evidence>
<evidence type="ECO:0000256" key="5">
    <source>
        <dbReference type="ARBA" id="ARBA00022737"/>
    </source>
</evidence>
<keyword evidence="8" id="KW-0406">Ion transport</keyword>
<feature type="transmembrane region" description="Helical" evidence="14">
    <location>
        <begin position="300"/>
        <end position="326"/>
    </location>
</feature>
<feature type="transmembrane region" description="Helical" evidence="14">
    <location>
        <begin position="469"/>
        <end position="498"/>
    </location>
</feature>
<keyword evidence="5" id="KW-0677">Repeat</keyword>
<dbReference type="OrthoDB" id="5402602at2759"/>
<evidence type="ECO:0000256" key="2">
    <source>
        <dbReference type="ARBA" id="ARBA00022448"/>
    </source>
</evidence>
<dbReference type="PANTHER" id="PTHR47143">
    <property type="entry name" value="TRANSIENT RECEPTOR POTENTIAL CATION CHANNEL PROTEIN PAINLESS"/>
    <property type="match status" value="1"/>
</dbReference>
<feature type="region of interest" description="Disordered" evidence="13">
    <location>
        <begin position="645"/>
        <end position="666"/>
    </location>
</feature>
<keyword evidence="11" id="KW-0407">Ion channel</keyword>
<dbReference type="Pfam" id="PF00520">
    <property type="entry name" value="Ion_trans"/>
    <property type="match status" value="1"/>
</dbReference>
<keyword evidence="16" id="KW-0675">Receptor</keyword>
<feature type="repeat" description="ANK" evidence="12">
    <location>
        <begin position="98"/>
        <end position="130"/>
    </location>
</feature>
<dbReference type="InterPro" id="IPR002110">
    <property type="entry name" value="Ankyrin_rpt"/>
</dbReference>
<dbReference type="GO" id="GO:0034703">
    <property type="term" value="C:cation channel complex"/>
    <property type="evidence" value="ECO:0007669"/>
    <property type="project" value="UniProtKB-ARBA"/>
</dbReference>
<keyword evidence="2" id="KW-0813">Transport</keyword>
<evidence type="ECO:0000313" key="16">
    <source>
        <dbReference type="EMBL" id="OXA58435.1"/>
    </source>
</evidence>
<proteinExistence type="predicted"/>
<reference evidence="16 17" key="1">
    <citation type="submission" date="2015-12" db="EMBL/GenBank/DDBJ databases">
        <title>The genome of Folsomia candida.</title>
        <authorList>
            <person name="Faddeeva A."/>
            <person name="Derks M.F."/>
            <person name="Anvar Y."/>
            <person name="Smit S."/>
            <person name="Van Straalen N."/>
            <person name="Roelofs D."/>
        </authorList>
    </citation>
    <scope>NUCLEOTIDE SEQUENCE [LARGE SCALE GENOMIC DNA]</scope>
    <source>
        <strain evidence="16 17">VU population</strain>
        <tissue evidence="16">Whole body</tissue>
    </source>
</reference>
<dbReference type="InterPro" id="IPR036770">
    <property type="entry name" value="Ankyrin_rpt-contain_sf"/>
</dbReference>
<accession>A0A226EL56</accession>
<dbReference type="PANTHER" id="PTHR47143:SF1">
    <property type="entry name" value="ION_TRANS DOMAIN-CONTAINING PROTEIN"/>
    <property type="match status" value="1"/>
</dbReference>
<organism evidence="16 17">
    <name type="scientific">Folsomia candida</name>
    <name type="common">Springtail</name>
    <dbReference type="NCBI Taxonomy" id="158441"/>
    <lineage>
        <taxon>Eukaryota</taxon>
        <taxon>Metazoa</taxon>
        <taxon>Ecdysozoa</taxon>
        <taxon>Arthropoda</taxon>
        <taxon>Hexapoda</taxon>
        <taxon>Collembola</taxon>
        <taxon>Entomobryomorpha</taxon>
        <taxon>Isotomoidea</taxon>
        <taxon>Isotomidae</taxon>
        <taxon>Proisotominae</taxon>
        <taxon>Folsomia</taxon>
    </lineage>
</organism>
<evidence type="ECO:0000256" key="12">
    <source>
        <dbReference type="PROSITE-ProRule" id="PRU00023"/>
    </source>
</evidence>
<dbReference type="PROSITE" id="PS50088">
    <property type="entry name" value="ANK_REPEAT"/>
    <property type="match status" value="1"/>
</dbReference>
<sequence>MDEKIVSVLVENSRNQKCAHAPFPIRGDIQGPCTACPQLDPSQAELFQEIKQLLANISKKNSESASSLDTLRSHFSQDNSDRSYFEILNLHNSSKEGGCETLLHLASDASEYEAIEILLKAGADPNATNRWNQLPLHTVVDEGDGCYCPACNQKNAKCVELLLRYGSKTDIRDWEEDTPLSCSALTLMDDCASVLWEYGSSVHTQSKRHGRTGELVASYIPDTVCGWMDKAIQQHDKERLQLQLDFGVLIGSVEGDGAKYNKETHFLVYMSNVHRKAKEMLLLHPLVQAYVSLKWDVISILFTFLGLAYLGIALLYTCFIISFFLYHCPYEEALDEDLDNGTLSKRVTASQKAKMALGPWDFSDGSDDPCHVTPWIYTMSGFLICFLSCMVLNEIYEMAQGLQRYFKNGLNYGWLLMIVTLTLNVLPVFVNFHGHWQYIVASFGVFLTWGMFLTQIARHPKIGIYVEMLGSIVVEFLVFSVTYFSLVIGFAMAFAVLFPNNPMFEYVYGFLPFVKALLIMTGELDYETLFDDAENPRTDDLEYSIGAHIIFVGFIIIVTILLSNLLIGLAISDVQDLRSRANLSRTERLIQQIDLLETLFHKEWVPSGLKNWYKNRFSIKSVCDLTSHEDEEYGEQEEQIINNNDEDEANNSDNNQDSDKQSPSGGYKRIIGPIYKGFQPLKKAEKALPAELKEQFIRFVNKDECSSKNKIVEEIQAGKSKFCKNCTLLLQSMSPM</sequence>
<dbReference type="Proteomes" id="UP000198287">
    <property type="component" value="Unassembled WGS sequence"/>
</dbReference>
<dbReference type="SUPFAM" id="SSF48403">
    <property type="entry name" value="Ankyrin repeat"/>
    <property type="match status" value="1"/>
</dbReference>
<evidence type="ECO:0000313" key="17">
    <source>
        <dbReference type="Proteomes" id="UP000198287"/>
    </source>
</evidence>